<accession>D7UZF8</accession>
<dbReference type="AlphaFoldDB" id="D7UZF8"/>
<organism evidence="2 3">
    <name type="scientific">Listeria grayi DSM 20601</name>
    <dbReference type="NCBI Taxonomy" id="525367"/>
    <lineage>
        <taxon>Bacteria</taxon>
        <taxon>Bacillati</taxon>
        <taxon>Bacillota</taxon>
        <taxon>Bacilli</taxon>
        <taxon>Bacillales</taxon>
        <taxon>Listeriaceae</taxon>
        <taxon>Listeria</taxon>
    </lineage>
</organism>
<dbReference type="Pfam" id="PF06133">
    <property type="entry name" value="Com_YlbF"/>
    <property type="match status" value="1"/>
</dbReference>
<dbReference type="SUPFAM" id="SSF158622">
    <property type="entry name" value="YheA/YmcA-like"/>
    <property type="match status" value="1"/>
</dbReference>
<sequence>MKIILICLIRKKVCEVTYSKAEILQAAEKLKQQLENTEEIQFYKLAEEKINANKKVAAKVAQIKALQKEAVNLEHYQKYEAMKLTEKKIDQVQAEIDNLPIVAEFRRAQAEANELLQSVTKEINVEVSESAD</sequence>
<name>D7UZF8_LISGR</name>
<dbReference type="PANTHER" id="PTHR38448:SF1">
    <property type="entry name" value="YLBF FAMILY REGULATOR"/>
    <property type="match status" value="1"/>
</dbReference>
<dbReference type="PIRSF" id="PIRSF021287">
    <property type="entry name" value="Biofilm_formation_YmcA"/>
    <property type="match status" value="1"/>
</dbReference>
<dbReference type="PANTHER" id="PTHR38448">
    <property type="entry name" value="REGULATORY PROTEIN YLBF-RELATED"/>
    <property type="match status" value="1"/>
</dbReference>
<dbReference type="HOGENOM" id="CLU_141458_1_0_9"/>
<dbReference type="eggNOG" id="COG4550">
    <property type="taxonomic scope" value="Bacteria"/>
</dbReference>
<dbReference type="Proteomes" id="UP000010119">
    <property type="component" value="Unassembled WGS sequence"/>
</dbReference>
<evidence type="ECO:0000313" key="3">
    <source>
        <dbReference type="Proteomes" id="UP000010119"/>
    </source>
</evidence>
<dbReference type="InterPro" id="IPR052767">
    <property type="entry name" value="Bact_com_dev_regulator"/>
</dbReference>
<comment type="caution">
    <text evidence="2">The sequence shown here is derived from an EMBL/GenBank/DDBJ whole genome shotgun (WGS) entry which is preliminary data.</text>
</comment>
<keyword evidence="3" id="KW-1185">Reference proteome</keyword>
<dbReference type="EMBL" id="ACCR02000005">
    <property type="protein sequence ID" value="EFI83723.1"/>
    <property type="molecule type" value="Genomic_DNA"/>
</dbReference>
<protein>
    <submittedName>
        <fullName evidence="2">Uncharacterized protein</fullName>
    </submittedName>
</protein>
<dbReference type="Gene3D" id="1.20.1500.10">
    <property type="entry name" value="YheA/YmcA-like"/>
    <property type="match status" value="1"/>
</dbReference>
<reference evidence="2" key="1">
    <citation type="submission" date="2010-06" db="EMBL/GenBank/DDBJ databases">
        <authorList>
            <person name="Muzny D."/>
            <person name="Qin X."/>
            <person name="Buhay C."/>
            <person name="Dugan-Rocha S."/>
            <person name="Ding Y."/>
            <person name="Chen G."/>
            <person name="Hawes A."/>
            <person name="Holder M."/>
            <person name="Jhangiani S."/>
            <person name="Johnson A."/>
            <person name="Khan Z."/>
            <person name="Li Z."/>
            <person name="Liu W."/>
            <person name="Liu X."/>
            <person name="Perez L."/>
            <person name="Shen H."/>
            <person name="Wang Q."/>
            <person name="Watt J."/>
            <person name="Xi L."/>
            <person name="Xin Y."/>
            <person name="Zhou J."/>
            <person name="Deng J."/>
            <person name="Jiang H."/>
            <person name="Liu Y."/>
            <person name="Qu J."/>
            <person name="Song X.-Z."/>
            <person name="Zhang L."/>
            <person name="Villasana D."/>
            <person name="Johnson A."/>
            <person name="Liu J."/>
            <person name="Liyanage D."/>
            <person name="Lorensuhewa L."/>
            <person name="Robinson T."/>
            <person name="Song A."/>
            <person name="Song B.-B."/>
            <person name="Dinh H."/>
            <person name="Thornton R."/>
            <person name="Coyle M."/>
            <person name="Francisco L."/>
            <person name="Jackson L."/>
            <person name="Javaid M."/>
            <person name="Korchina V."/>
            <person name="Kovar C."/>
            <person name="Mata R."/>
            <person name="Mathew T."/>
            <person name="Ngo R."/>
            <person name="Nguyen L."/>
            <person name="Nguyen N."/>
            <person name="Okwuonu G."/>
            <person name="Ongeri F."/>
            <person name="Pham C."/>
            <person name="Simmons D."/>
            <person name="Wilczek-Boney K."/>
            <person name="Hale W."/>
            <person name="Jakkamsetti A."/>
            <person name="Pham P."/>
            <person name="Ruth R."/>
            <person name="San Lucas F."/>
            <person name="Warren J."/>
            <person name="Zhang J."/>
            <person name="Zhao Z."/>
            <person name="Zhou C."/>
            <person name="Zhu D."/>
            <person name="Lee S."/>
            <person name="Bess C."/>
            <person name="Blankenburg K."/>
            <person name="Forbes L."/>
            <person name="Fu Q."/>
            <person name="Gubbala S."/>
            <person name="Hirani K."/>
            <person name="Jayaseelan J.C."/>
            <person name="Lara F."/>
            <person name="Munidasa M."/>
            <person name="Palculict T."/>
            <person name="Patil S."/>
            <person name="Pu L.-L."/>
            <person name="Saada N."/>
            <person name="Tang L."/>
            <person name="Weissenberger G."/>
            <person name="Zhu Y."/>
            <person name="Hemphill L."/>
            <person name="Shang Y."/>
            <person name="Youmans B."/>
            <person name="Ayvaz T."/>
            <person name="Ross M."/>
            <person name="Santibanez J."/>
            <person name="Aqrawi P."/>
            <person name="Gross S."/>
            <person name="Joshi V."/>
            <person name="Fowler G."/>
            <person name="Nazareth L."/>
            <person name="Reid J."/>
            <person name="Worley K."/>
            <person name="Petrosino J."/>
            <person name="Highlander S."/>
            <person name="Gibbs R."/>
        </authorList>
    </citation>
    <scope>NUCLEOTIDE SEQUENCE [LARGE SCALE GENOMIC DNA]</scope>
    <source>
        <strain evidence="2">DSM 20601</strain>
    </source>
</reference>
<keyword evidence="1" id="KW-0175">Coiled coil</keyword>
<evidence type="ECO:0000313" key="2">
    <source>
        <dbReference type="EMBL" id="EFI83723.1"/>
    </source>
</evidence>
<evidence type="ECO:0000256" key="1">
    <source>
        <dbReference type="SAM" id="Coils"/>
    </source>
</evidence>
<dbReference type="STRING" id="525367.HMPREF0556_12408"/>
<feature type="coiled-coil region" evidence="1">
    <location>
        <begin position="20"/>
        <end position="69"/>
    </location>
</feature>
<dbReference type="InterPro" id="IPR016783">
    <property type="entry name" value="Biofilm_formation_YmcA"/>
</dbReference>
<proteinExistence type="predicted"/>
<gene>
    <name evidence="2" type="ORF">HMPREF0556_12408</name>
</gene>
<dbReference type="InterPro" id="IPR023378">
    <property type="entry name" value="YheA/YmcA-like_dom_sf"/>
</dbReference>
<dbReference type="InterPro" id="IPR010368">
    <property type="entry name" value="Com_YlbF"/>
</dbReference>